<accession>A0ABT0E0S4</accession>
<keyword evidence="5 11" id="KW-0812">Transmembrane</keyword>
<evidence type="ECO:0000256" key="4">
    <source>
        <dbReference type="ARBA" id="ARBA00022496"/>
    </source>
</evidence>
<proteinExistence type="inferred from homology"/>
<keyword evidence="16" id="KW-0675">Receptor</keyword>
<keyword evidence="2 11" id="KW-0813">Transport</keyword>
<reference evidence="16 17" key="1">
    <citation type="submission" date="2022-04" db="EMBL/GenBank/DDBJ databases">
        <authorList>
            <person name="Huq M.A."/>
        </authorList>
    </citation>
    <scope>NUCLEOTIDE SEQUENCE [LARGE SCALE GENOMIC DNA]</scope>
    <source>
        <strain evidence="16 17">MAH-33</strain>
    </source>
</reference>
<dbReference type="PROSITE" id="PS52016">
    <property type="entry name" value="TONB_DEPENDENT_REC_3"/>
    <property type="match status" value="1"/>
</dbReference>
<dbReference type="InterPro" id="IPR012910">
    <property type="entry name" value="Plug_dom"/>
</dbReference>
<feature type="domain" description="TonB-dependent receptor plug" evidence="15">
    <location>
        <begin position="63"/>
        <end position="167"/>
    </location>
</feature>
<protein>
    <submittedName>
        <fullName evidence="16">TonB-dependent receptor</fullName>
    </submittedName>
</protein>
<evidence type="ECO:0000256" key="6">
    <source>
        <dbReference type="ARBA" id="ARBA00023004"/>
    </source>
</evidence>
<comment type="similarity">
    <text evidence="11 12">Belongs to the TonB-dependent receptor family.</text>
</comment>
<keyword evidence="4" id="KW-0410">Iron transport</keyword>
<feature type="domain" description="TonB-dependent receptor-like beta-barrel" evidence="14">
    <location>
        <begin position="276"/>
        <end position="772"/>
    </location>
</feature>
<comment type="subcellular location">
    <subcellularLocation>
        <location evidence="1 11">Cell outer membrane</location>
        <topology evidence="1 11">Multi-pass membrane protein</topology>
    </subcellularLocation>
</comment>
<keyword evidence="10 11" id="KW-0998">Cell outer membrane</keyword>
<evidence type="ECO:0000259" key="14">
    <source>
        <dbReference type="Pfam" id="PF00593"/>
    </source>
</evidence>
<evidence type="ECO:0000256" key="5">
    <source>
        <dbReference type="ARBA" id="ARBA00022692"/>
    </source>
</evidence>
<comment type="caution">
    <text evidence="16">The sequence shown here is derived from an EMBL/GenBank/DDBJ whole genome shotgun (WGS) entry which is preliminary data.</text>
</comment>
<keyword evidence="7" id="KW-0406">Ion transport</keyword>
<dbReference type="Proteomes" id="UP001203512">
    <property type="component" value="Unassembled WGS sequence"/>
</dbReference>
<evidence type="ECO:0000256" key="3">
    <source>
        <dbReference type="ARBA" id="ARBA00022452"/>
    </source>
</evidence>
<dbReference type="InterPro" id="IPR036942">
    <property type="entry name" value="Beta-barrel_TonB_sf"/>
</dbReference>
<feature type="signal peptide" evidence="13">
    <location>
        <begin position="1"/>
        <end position="24"/>
    </location>
</feature>
<dbReference type="EMBL" id="JALKHS010000016">
    <property type="protein sequence ID" value="MCK0532976.1"/>
    <property type="molecule type" value="Genomic_DNA"/>
</dbReference>
<evidence type="ECO:0000256" key="1">
    <source>
        <dbReference type="ARBA" id="ARBA00004571"/>
    </source>
</evidence>
<evidence type="ECO:0000256" key="11">
    <source>
        <dbReference type="PROSITE-ProRule" id="PRU01360"/>
    </source>
</evidence>
<evidence type="ECO:0000256" key="2">
    <source>
        <dbReference type="ARBA" id="ARBA00022448"/>
    </source>
</evidence>
<dbReference type="PANTHER" id="PTHR32552">
    <property type="entry name" value="FERRICHROME IRON RECEPTOR-RELATED"/>
    <property type="match status" value="1"/>
</dbReference>
<keyword evidence="17" id="KW-1185">Reference proteome</keyword>
<feature type="chain" id="PRO_5047332097" evidence="13">
    <location>
        <begin position="25"/>
        <end position="819"/>
    </location>
</feature>
<evidence type="ECO:0000256" key="12">
    <source>
        <dbReference type="RuleBase" id="RU003357"/>
    </source>
</evidence>
<evidence type="ECO:0000256" key="7">
    <source>
        <dbReference type="ARBA" id="ARBA00023065"/>
    </source>
</evidence>
<evidence type="ECO:0000259" key="15">
    <source>
        <dbReference type="Pfam" id="PF07715"/>
    </source>
</evidence>
<dbReference type="PANTHER" id="PTHR32552:SF81">
    <property type="entry name" value="TONB-DEPENDENT OUTER MEMBRANE RECEPTOR"/>
    <property type="match status" value="1"/>
</dbReference>
<name>A0ABT0E0S4_9SPHN</name>
<dbReference type="Gene3D" id="2.170.130.10">
    <property type="entry name" value="TonB-dependent receptor, plug domain"/>
    <property type="match status" value="1"/>
</dbReference>
<keyword evidence="8 12" id="KW-0798">TonB box</keyword>
<evidence type="ECO:0000256" key="13">
    <source>
        <dbReference type="SAM" id="SignalP"/>
    </source>
</evidence>
<dbReference type="Pfam" id="PF07715">
    <property type="entry name" value="Plug"/>
    <property type="match status" value="1"/>
</dbReference>
<dbReference type="RefSeq" id="WP_201516767.1">
    <property type="nucleotide sequence ID" value="NZ_JALKHS010000016.1"/>
</dbReference>
<evidence type="ECO:0000256" key="10">
    <source>
        <dbReference type="ARBA" id="ARBA00023237"/>
    </source>
</evidence>
<gene>
    <name evidence="16" type="ORF">MU848_15410</name>
</gene>
<dbReference type="Gene3D" id="2.40.170.20">
    <property type="entry name" value="TonB-dependent receptor, beta-barrel domain"/>
    <property type="match status" value="1"/>
</dbReference>
<organism evidence="16 17">
    <name type="scientific">Sphingobium agri</name>
    <dbReference type="NCBI Taxonomy" id="2933566"/>
    <lineage>
        <taxon>Bacteria</taxon>
        <taxon>Pseudomonadati</taxon>
        <taxon>Pseudomonadota</taxon>
        <taxon>Alphaproteobacteria</taxon>
        <taxon>Sphingomonadales</taxon>
        <taxon>Sphingomonadaceae</taxon>
        <taxon>Sphingobium</taxon>
    </lineage>
</organism>
<evidence type="ECO:0000256" key="9">
    <source>
        <dbReference type="ARBA" id="ARBA00023136"/>
    </source>
</evidence>
<dbReference type="Pfam" id="PF00593">
    <property type="entry name" value="TonB_dep_Rec_b-barrel"/>
    <property type="match status" value="1"/>
</dbReference>
<dbReference type="InterPro" id="IPR000531">
    <property type="entry name" value="Beta-barrel_TonB"/>
</dbReference>
<sequence length="819" mass="87689">MKKQLKRSLMLCCAASAVMMPALAYAQGQGAAPTTPSQTRTEGEGAVTTTEIVVTATRDARSLVDVPMSVNVATGEQLEKLQLFDTKDVQQLAPGLELTNTSGRNNTTTLRGISFDPDSGVGPTVQTYVNEVPADAQTVFTALYDIGQIEILRGPQGLERGLPSPAGAITITTRRPVFDEITGYAQASATDDKGYNFQGGVSLPFSEKFAIRVAGLVDHNQINQVKNISNGDRSRSTTMSGRVTLGFKPSEAFTAYLTYQYLESDARQYAQVVGAGSTGAAGTSGPALGVDDYASVMEGPARFKNRSHQITFNGHWDMGPVSLDALAAYQYSKLDQQRDQDVANAIPGYTAVQHVETPFKVPTFELRLSTNDDGSLGGGVGAFYQKQTGTTRVAQRADNFFTAFAPASFGLFLPIGVDVIVPTDVETWSVNAFGHARVGSLKIEGGLRYTKINNTLVSDVIINSPGYPGLPLFGIPAIDPFTVTQNGIPAGLSNRNTDAFTGGVNLTYEVNDDLNIYAAYNRSFRAGTAGVSVPVGVSNDLIVTDDEKTDAFEIGAKGSVFDRKLNFAFAAFYQKIDGFISRFAGITYDCPNLPAEFGGGCGPVPPASPVGTPGDRVNDGGFDFNYNGDATIKGVELTLDAHPTTYWDFSVSTAYVKARYANDARLPCNDYNGDGTPDAEGTPAITGPGNVSFCNIDRLSDTPNFSLSANTELRLPMDGSFTPFVRGLINYRPGVYSQLKNYRYQSRTILNVYAGVRSDDGKWELTGFVKNLLNQKRITDISAGIAQTAAADDTAFVSGYRTISATAPREFGASLAFRW</sequence>
<keyword evidence="13" id="KW-0732">Signal</keyword>
<dbReference type="SUPFAM" id="SSF56935">
    <property type="entry name" value="Porins"/>
    <property type="match status" value="1"/>
</dbReference>
<evidence type="ECO:0000256" key="8">
    <source>
        <dbReference type="ARBA" id="ARBA00023077"/>
    </source>
</evidence>
<keyword evidence="9 11" id="KW-0472">Membrane</keyword>
<keyword evidence="3 11" id="KW-1134">Transmembrane beta strand</keyword>
<dbReference type="InterPro" id="IPR039426">
    <property type="entry name" value="TonB-dep_rcpt-like"/>
</dbReference>
<evidence type="ECO:0000313" key="17">
    <source>
        <dbReference type="Proteomes" id="UP001203512"/>
    </source>
</evidence>
<keyword evidence="6" id="KW-0408">Iron</keyword>
<dbReference type="InterPro" id="IPR037066">
    <property type="entry name" value="Plug_dom_sf"/>
</dbReference>
<evidence type="ECO:0000313" key="16">
    <source>
        <dbReference type="EMBL" id="MCK0532976.1"/>
    </source>
</evidence>